<feature type="compositionally biased region" description="Low complexity" evidence="1">
    <location>
        <begin position="42"/>
        <end position="54"/>
    </location>
</feature>
<accession>A0AAV9U024</accession>
<reference evidence="4 5" key="1">
    <citation type="submission" date="2019-10" db="EMBL/GenBank/DDBJ databases">
        <authorList>
            <person name="Palmer J.M."/>
        </authorList>
    </citation>
    <scope>NUCLEOTIDE SEQUENCE [LARGE SCALE GENOMIC DNA]</scope>
    <source>
        <strain evidence="4 5">TWF730</strain>
    </source>
</reference>
<dbReference type="GO" id="GO:0001401">
    <property type="term" value="C:SAM complex"/>
    <property type="evidence" value="ECO:0007669"/>
    <property type="project" value="TreeGrafter"/>
</dbReference>
<dbReference type="EMBL" id="JAVHNS010000017">
    <property type="protein sequence ID" value="KAK6332491.1"/>
    <property type="molecule type" value="Genomic_DNA"/>
</dbReference>
<feature type="region of interest" description="Disordered" evidence="1">
    <location>
        <begin position="35"/>
        <end position="56"/>
    </location>
</feature>
<dbReference type="InterPro" id="IPR033468">
    <property type="entry name" value="Metaxin_GST"/>
</dbReference>
<name>A0AAV9U024_9PEZI</name>
<protein>
    <recommendedName>
        <fullName evidence="6">Metaxin</fullName>
    </recommendedName>
</protein>
<comment type="caution">
    <text evidence="4">The sequence shown here is derived from an EMBL/GenBank/DDBJ whole genome shotgun (WGS) entry which is preliminary data.</text>
</comment>
<feature type="domain" description="Thioredoxin-like fold" evidence="3">
    <location>
        <begin position="76"/>
        <end position="184"/>
    </location>
</feature>
<dbReference type="AlphaFoldDB" id="A0AAV9U024"/>
<evidence type="ECO:0000259" key="2">
    <source>
        <dbReference type="Pfam" id="PF17171"/>
    </source>
</evidence>
<sequence>MASSFPDALRAPTFIRRLFSQFPLVTHPVDPHPLTVDDFQPSSSSTSSSSSSSSKCENTLYSFTTCADSKTASFNPACLKWQTYLRIRSIPFKTQPSNNHASPSGALPFMIVSPSSSSSSSSSSERKSQTIPSGKLARWIDEHATIGSVNTVDTDGGDYRAFLSLVEGAVRDAWLYALYIDPTNLANLTVPKYTSTVPLWPIPHLQGAQMRQAAINSIRTSSSSSKTATPSGTEIYDKAAEAFSALSTLLAGDTWFFGAAEAGVFDAEVFAYTHLLLTVGDGMKGSSGEGLVSSLRGFENLCGHEERIRRRWFS</sequence>
<keyword evidence="5" id="KW-1185">Reference proteome</keyword>
<dbReference type="Proteomes" id="UP001373714">
    <property type="component" value="Unassembled WGS sequence"/>
</dbReference>
<dbReference type="Pfam" id="PF17172">
    <property type="entry name" value="GST_N_4"/>
    <property type="match status" value="1"/>
</dbReference>
<dbReference type="PANTHER" id="PTHR12289">
    <property type="entry name" value="METAXIN RELATED"/>
    <property type="match status" value="1"/>
</dbReference>
<evidence type="ECO:0000313" key="4">
    <source>
        <dbReference type="EMBL" id="KAK6332491.1"/>
    </source>
</evidence>
<dbReference type="Pfam" id="PF17171">
    <property type="entry name" value="GST_C_6"/>
    <property type="match status" value="1"/>
</dbReference>
<dbReference type="GO" id="GO:0007005">
    <property type="term" value="P:mitochondrion organization"/>
    <property type="evidence" value="ECO:0007669"/>
    <property type="project" value="TreeGrafter"/>
</dbReference>
<gene>
    <name evidence="4" type="ORF">TWF730_004157</name>
</gene>
<proteinExistence type="predicted"/>
<evidence type="ECO:0000256" key="1">
    <source>
        <dbReference type="SAM" id="MobiDB-lite"/>
    </source>
</evidence>
<dbReference type="PANTHER" id="PTHR12289:SF44">
    <property type="entry name" value="OUTER MEMBRANE PROTEIN (SAM35), PUTATIVE (AFU_ORTHOLOGUE AFUA_1G13180)-RELATED"/>
    <property type="match status" value="1"/>
</dbReference>
<dbReference type="InterPro" id="IPR050931">
    <property type="entry name" value="Mito_Protein_Transport_Metaxin"/>
</dbReference>
<evidence type="ECO:0000259" key="3">
    <source>
        <dbReference type="Pfam" id="PF17172"/>
    </source>
</evidence>
<feature type="domain" description="Metaxin glutathione S-transferase" evidence="2">
    <location>
        <begin position="239"/>
        <end position="308"/>
    </location>
</feature>
<organism evidence="4 5">
    <name type="scientific">Orbilia blumenaviensis</name>
    <dbReference type="NCBI Taxonomy" id="1796055"/>
    <lineage>
        <taxon>Eukaryota</taxon>
        <taxon>Fungi</taxon>
        <taxon>Dikarya</taxon>
        <taxon>Ascomycota</taxon>
        <taxon>Pezizomycotina</taxon>
        <taxon>Orbiliomycetes</taxon>
        <taxon>Orbiliales</taxon>
        <taxon>Orbiliaceae</taxon>
        <taxon>Orbilia</taxon>
    </lineage>
</organism>
<evidence type="ECO:0008006" key="6">
    <source>
        <dbReference type="Google" id="ProtNLM"/>
    </source>
</evidence>
<evidence type="ECO:0000313" key="5">
    <source>
        <dbReference type="Proteomes" id="UP001373714"/>
    </source>
</evidence>
<dbReference type="InterPro" id="IPR012336">
    <property type="entry name" value="Thioredoxin-like_fold"/>
</dbReference>